<organism evidence="2 4">
    <name type="scientific">Tepidimonas fonticaldi</name>
    <dbReference type="NCBI Taxonomy" id="1101373"/>
    <lineage>
        <taxon>Bacteria</taxon>
        <taxon>Pseudomonadati</taxon>
        <taxon>Pseudomonadota</taxon>
        <taxon>Betaproteobacteria</taxon>
        <taxon>Burkholderiales</taxon>
        <taxon>Tepidimonas</taxon>
    </lineage>
</organism>
<name>A0A1A6DUJ9_9BURK</name>
<dbReference type="Pfam" id="PF06676">
    <property type="entry name" value="DUF1178"/>
    <property type="match status" value="1"/>
</dbReference>
<proteinExistence type="predicted"/>
<comment type="caution">
    <text evidence="2">The sequence shown here is derived from an EMBL/GenBank/DDBJ whole genome shotgun (WGS) entry which is preliminary data.</text>
</comment>
<evidence type="ECO:0000313" key="2">
    <source>
        <dbReference type="EMBL" id="OBS30597.1"/>
    </source>
</evidence>
<evidence type="ECO:0000313" key="5">
    <source>
        <dbReference type="Proteomes" id="UP000316388"/>
    </source>
</evidence>
<dbReference type="EMBL" id="LZDH01000056">
    <property type="protein sequence ID" value="OBS30597.1"/>
    <property type="molecule type" value="Genomic_DNA"/>
</dbReference>
<dbReference type="PIRSF" id="PIRSF032131">
    <property type="entry name" value="UCP032131"/>
    <property type="match status" value="1"/>
</dbReference>
<dbReference type="OrthoDB" id="5295943at2"/>
<dbReference type="RefSeq" id="WP_068609192.1">
    <property type="nucleotide sequence ID" value="NZ_LZDH01000056.1"/>
</dbReference>
<evidence type="ECO:0000313" key="4">
    <source>
        <dbReference type="Proteomes" id="UP000091969"/>
    </source>
</evidence>
<dbReference type="STRING" id="1101373.A9O67_06265"/>
<reference evidence="3 5" key="2">
    <citation type="submission" date="2019-07" db="EMBL/GenBank/DDBJ databases">
        <title>Tepidimonas fonticaldi AT-A2 draft genome.</title>
        <authorList>
            <person name="Da Costa M.S."/>
            <person name="Froufe H.J.C."/>
            <person name="Egas C."/>
            <person name="Albuquerque L."/>
        </authorList>
    </citation>
    <scope>NUCLEOTIDE SEQUENCE [LARGE SCALE GENOMIC DNA]</scope>
    <source>
        <strain evidence="3 5">AT-A2</strain>
    </source>
</reference>
<protein>
    <submittedName>
        <fullName evidence="2">Uncharacterized protein</fullName>
    </submittedName>
</protein>
<dbReference type="Proteomes" id="UP000316388">
    <property type="component" value="Unassembled WGS sequence"/>
</dbReference>
<reference evidence="2 4" key="1">
    <citation type="submission" date="2016-06" db="EMBL/GenBank/DDBJ databases">
        <title>Genome sequence of Tepidimonas fonticaldi PL17.</title>
        <authorList>
            <person name="Pinnaka A.K."/>
        </authorList>
    </citation>
    <scope>NUCLEOTIDE SEQUENCE [LARGE SCALE GENOMIC DNA]</scope>
    <source>
        <strain evidence="2 4">PL17</strain>
    </source>
</reference>
<feature type="region of interest" description="Disordered" evidence="1">
    <location>
        <begin position="49"/>
        <end position="82"/>
    </location>
</feature>
<accession>A0A1A6DUJ9</accession>
<gene>
    <name evidence="2" type="ORF">A9O67_06265</name>
    <name evidence="3" type="ORF">Tfont_00270</name>
</gene>
<evidence type="ECO:0000256" key="1">
    <source>
        <dbReference type="SAM" id="MobiDB-lite"/>
    </source>
</evidence>
<sequence length="155" mass="16848">MKVLDLACAHGHRFEGWFASEEDFRDQSARGLLECPVCGDQAIEKQLSAPYVQTRRAESPEGQRPSPPQVAPAEGSTPLSPEQQARVLRVLRAWVQDSEDVGERFAAEARAIHHGEAEARSIRGVATPDEAAALLEEGVPVLPLPDLPLLKGPLQ</sequence>
<evidence type="ECO:0000313" key="3">
    <source>
        <dbReference type="EMBL" id="TSE38015.1"/>
    </source>
</evidence>
<dbReference type="AlphaFoldDB" id="A0A1A6DUJ9"/>
<keyword evidence="4" id="KW-1185">Reference proteome</keyword>
<dbReference type="InterPro" id="IPR009562">
    <property type="entry name" value="DUF1178"/>
</dbReference>
<dbReference type="EMBL" id="VJOO01000002">
    <property type="protein sequence ID" value="TSE38015.1"/>
    <property type="molecule type" value="Genomic_DNA"/>
</dbReference>
<dbReference type="Proteomes" id="UP000091969">
    <property type="component" value="Unassembled WGS sequence"/>
</dbReference>